<evidence type="ECO:0000313" key="1">
    <source>
        <dbReference type="EMBL" id="GAA4945689.1"/>
    </source>
</evidence>
<reference evidence="2" key="1">
    <citation type="journal article" date="2019" name="Int. J. Syst. Evol. Microbiol.">
        <title>The Global Catalogue of Microorganisms (GCM) 10K type strain sequencing project: providing services to taxonomists for standard genome sequencing and annotation.</title>
        <authorList>
            <consortium name="The Broad Institute Genomics Platform"/>
            <consortium name="The Broad Institute Genome Sequencing Center for Infectious Disease"/>
            <person name="Wu L."/>
            <person name="Ma J."/>
        </authorList>
    </citation>
    <scope>NUCLEOTIDE SEQUENCE [LARGE SCALE GENOMIC DNA]</scope>
    <source>
        <strain evidence="2">JCM 18285</strain>
    </source>
</reference>
<dbReference type="InterPro" id="IPR019405">
    <property type="entry name" value="Lactonase_7-beta_prop"/>
</dbReference>
<keyword evidence="2" id="KW-1185">Reference proteome</keyword>
<dbReference type="Pfam" id="PF10282">
    <property type="entry name" value="Lactonase"/>
    <property type="match status" value="1"/>
</dbReference>
<evidence type="ECO:0000313" key="2">
    <source>
        <dbReference type="Proteomes" id="UP001501302"/>
    </source>
</evidence>
<gene>
    <name evidence="1" type="ORF">GCM10023314_18620</name>
</gene>
<proteinExistence type="predicted"/>
<dbReference type="Proteomes" id="UP001501302">
    <property type="component" value="Unassembled WGS sequence"/>
</dbReference>
<sequence>MKMGQLNMMKDYQSDKQKKQIYRAADIHISPDGNFLYATNHGPEDDSILIFSIIQETG</sequence>
<dbReference type="Gene3D" id="2.130.10.10">
    <property type="entry name" value="YVTN repeat-like/Quinoprotein amine dehydrogenase"/>
    <property type="match status" value="1"/>
</dbReference>
<protein>
    <recommendedName>
        <fullName evidence="3">6-phosphogluconolactonase</fullName>
    </recommendedName>
</protein>
<dbReference type="SUPFAM" id="SSF51004">
    <property type="entry name" value="C-terminal (heme d1) domain of cytochrome cd1-nitrite reductase"/>
    <property type="match status" value="1"/>
</dbReference>
<dbReference type="InterPro" id="IPR015943">
    <property type="entry name" value="WD40/YVTN_repeat-like_dom_sf"/>
</dbReference>
<dbReference type="InterPro" id="IPR011048">
    <property type="entry name" value="Haem_d1_sf"/>
</dbReference>
<comment type="caution">
    <text evidence="1">The sequence shown here is derived from an EMBL/GenBank/DDBJ whole genome shotgun (WGS) entry which is preliminary data.</text>
</comment>
<organism evidence="1 2">
    <name type="scientific">Algibacter agarivorans</name>
    <dbReference type="NCBI Taxonomy" id="1109741"/>
    <lineage>
        <taxon>Bacteria</taxon>
        <taxon>Pseudomonadati</taxon>
        <taxon>Bacteroidota</taxon>
        <taxon>Flavobacteriia</taxon>
        <taxon>Flavobacteriales</taxon>
        <taxon>Flavobacteriaceae</taxon>
        <taxon>Algibacter</taxon>
    </lineage>
</organism>
<accession>A0ABP9GJH5</accession>
<evidence type="ECO:0008006" key="3">
    <source>
        <dbReference type="Google" id="ProtNLM"/>
    </source>
</evidence>
<dbReference type="EMBL" id="BAABJJ010000029">
    <property type="protein sequence ID" value="GAA4945689.1"/>
    <property type="molecule type" value="Genomic_DNA"/>
</dbReference>
<name>A0ABP9GJH5_9FLAO</name>